<evidence type="ECO:0000256" key="1">
    <source>
        <dbReference type="SAM" id="Phobius"/>
    </source>
</evidence>
<feature type="transmembrane region" description="Helical" evidence="1">
    <location>
        <begin position="25"/>
        <end position="44"/>
    </location>
</feature>
<keyword evidence="1" id="KW-1133">Transmembrane helix</keyword>
<organism evidence="2 3">
    <name type="scientific">Polynucleobacter wuianus</name>
    <dbReference type="NCBI Taxonomy" id="1743168"/>
    <lineage>
        <taxon>Bacteria</taxon>
        <taxon>Pseudomonadati</taxon>
        <taxon>Pseudomonadota</taxon>
        <taxon>Betaproteobacteria</taxon>
        <taxon>Burkholderiales</taxon>
        <taxon>Burkholderiaceae</taxon>
        <taxon>Polynucleobacter</taxon>
    </lineage>
</organism>
<dbReference type="EMBL" id="CP015922">
    <property type="protein sequence ID" value="ANI99694.1"/>
    <property type="molecule type" value="Genomic_DNA"/>
</dbReference>
<feature type="transmembrane region" description="Helical" evidence="1">
    <location>
        <begin position="148"/>
        <end position="174"/>
    </location>
</feature>
<feature type="transmembrane region" description="Helical" evidence="1">
    <location>
        <begin position="186"/>
        <end position="207"/>
    </location>
</feature>
<feature type="transmembrane region" description="Helical" evidence="1">
    <location>
        <begin position="472"/>
        <end position="489"/>
    </location>
</feature>
<feature type="transmembrane region" description="Helical" evidence="1">
    <location>
        <begin position="412"/>
        <end position="431"/>
    </location>
</feature>
<accession>A0A191UF83</accession>
<feature type="transmembrane region" description="Helical" evidence="1">
    <location>
        <begin position="270"/>
        <end position="288"/>
    </location>
</feature>
<name>A0A191UF83_9BURK</name>
<reference evidence="3" key="1">
    <citation type="submission" date="2016-05" db="EMBL/GenBank/DDBJ databases">
        <title>Polynucleobacter sp. QLW-P1FAT50C-4 genome.</title>
        <authorList>
            <person name="Hahn M.W."/>
        </authorList>
    </citation>
    <scope>NUCLEOTIDE SEQUENCE [LARGE SCALE GENOMIC DNA]</scope>
    <source>
        <strain evidence="3">QLW-P1FAT50C-4</strain>
    </source>
</reference>
<protein>
    <recommendedName>
        <fullName evidence="4">Oligosaccharide repeat unit polymerase</fullName>
    </recommendedName>
</protein>
<proteinExistence type="predicted"/>
<feature type="transmembrane region" description="Helical" evidence="1">
    <location>
        <begin position="219"/>
        <end position="236"/>
    </location>
</feature>
<keyword evidence="1" id="KW-0472">Membrane</keyword>
<evidence type="ECO:0000313" key="3">
    <source>
        <dbReference type="Proteomes" id="UP000078463"/>
    </source>
</evidence>
<feature type="transmembrane region" description="Helical" evidence="1">
    <location>
        <begin position="56"/>
        <end position="81"/>
    </location>
</feature>
<dbReference type="OrthoDB" id="1491301at2"/>
<dbReference type="AlphaFoldDB" id="A0A191UF83"/>
<feature type="transmembrane region" description="Helical" evidence="1">
    <location>
        <begin position="242"/>
        <end position="258"/>
    </location>
</feature>
<feature type="transmembrane region" description="Helical" evidence="1">
    <location>
        <begin position="101"/>
        <end position="127"/>
    </location>
</feature>
<keyword evidence="1" id="KW-0812">Transmembrane</keyword>
<dbReference type="KEGG" id="pwu:A8O14_06150"/>
<evidence type="ECO:0008006" key="4">
    <source>
        <dbReference type="Google" id="ProtNLM"/>
    </source>
</evidence>
<evidence type="ECO:0000313" key="2">
    <source>
        <dbReference type="EMBL" id="ANI99694.1"/>
    </source>
</evidence>
<sequence>MNIYRLVIFEILTIPLWLIAGQINSFSLAVIAALVATILIFIILRSELNINKKLYINYLALASIFLILTINIGWLISYYIIQFKLNDIFSVYLIENLNIKIVNYSYAVAYTTFFAIAVGLFSSTDIVKRYINLIYQKLLKIVYFDIDLISKCIFIISLVEIVLIASGFIIYRGIATEDFDEGRIPWYLFALNSIFNLQSPLMAVLTIKILGNYRKINPTYKILLIFSMTISIVVFFTRGRAPLGIFLLSYIVFVNLLNSKNLNLKSFYKAILLLIPVFFVLATLFNFVRLGESGSKDLKNENIITVMKNGLEIYFSDQNIQSIANEAVAINLASRPLVLIATTKALEVPFSQSTFLYGKALYNHFIWTIPSIFYSFRDKLLVQRNEVVINLFHPLFDVDISDNPIIYSYIDFGYFGLFLYPLIIFLFIVNIQYLMSLYFVHPLIILMILSNLFPLFILGLGESDLNTWMSAYRDNFLIIMISFLLNFISKIKWNN</sequence>
<dbReference type="Proteomes" id="UP000078463">
    <property type="component" value="Chromosome"/>
</dbReference>
<gene>
    <name evidence="2" type="ORF">A8O14_06150</name>
</gene>
<dbReference type="STRING" id="1743168.A8O14_06150"/>
<keyword evidence="3" id="KW-1185">Reference proteome</keyword>
<dbReference type="RefSeq" id="WP_068948703.1">
    <property type="nucleotide sequence ID" value="NZ_CP015922.1"/>
</dbReference>
<feature type="transmembrane region" description="Helical" evidence="1">
    <location>
        <begin position="438"/>
        <end position="460"/>
    </location>
</feature>